<protein>
    <submittedName>
        <fullName evidence="2">Uncharacterized protein</fullName>
    </submittedName>
</protein>
<keyword evidence="3" id="KW-1185">Reference proteome</keyword>
<name>A0A1J9S5Z7_9PEZI</name>
<dbReference type="EMBL" id="MNUE01000019">
    <property type="protein sequence ID" value="OJD35037.1"/>
    <property type="molecule type" value="Genomic_DNA"/>
</dbReference>
<organism evidence="2 3">
    <name type="scientific">Diplodia corticola</name>
    <dbReference type="NCBI Taxonomy" id="236234"/>
    <lineage>
        <taxon>Eukaryota</taxon>
        <taxon>Fungi</taxon>
        <taxon>Dikarya</taxon>
        <taxon>Ascomycota</taxon>
        <taxon>Pezizomycotina</taxon>
        <taxon>Dothideomycetes</taxon>
        <taxon>Dothideomycetes incertae sedis</taxon>
        <taxon>Botryosphaeriales</taxon>
        <taxon>Botryosphaeriaceae</taxon>
        <taxon>Diplodia</taxon>
    </lineage>
</organism>
<feature type="compositionally biased region" description="Basic residues" evidence="1">
    <location>
        <begin position="74"/>
        <end position="93"/>
    </location>
</feature>
<evidence type="ECO:0000313" key="2">
    <source>
        <dbReference type="EMBL" id="OJD35037.1"/>
    </source>
</evidence>
<proteinExistence type="predicted"/>
<dbReference type="RefSeq" id="XP_020131297.1">
    <property type="nucleotide sequence ID" value="XM_020272036.1"/>
</dbReference>
<accession>A0A1J9S5Z7</accession>
<sequence>MSSPSGYQLAKELLGLVPKPTNKPAATAATTTTTSNKDSNTKKAGIHKPGTRPSPAKRAGVTKREQQQQQQQQKKNKKKKRQEQKQKQKHQHQHQNQNQNQQPARHGQSTGVKDVVPAYRDECIRYRWDWTEESFYEHRLASLTLWDQKRWGGLC</sequence>
<dbReference type="Proteomes" id="UP000183809">
    <property type="component" value="Unassembled WGS sequence"/>
</dbReference>
<gene>
    <name evidence="2" type="ORF">BKCO1_19000238</name>
</gene>
<feature type="region of interest" description="Disordered" evidence="1">
    <location>
        <begin position="1"/>
        <end position="114"/>
    </location>
</feature>
<evidence type="ECO:0000256" key="1">
    <source>
        <dbReference type="SAM" id="MobiDB-lite"/>
    </source>
</evidence>
<comment type="caution">
    <text evidence="2">The sequence shown here is derived from an EMBL/GenBank/DDBJ whole genome shotgun (WGS) entry which is preliminary data.</text>
</comment>
<dbReference type="GeneID" id="31012295"/>
<feature type="compositionally biased region" description="Low complexity" evidence="1">
    <location>
        <begin position="18"/>
        <end position="38"/>
    </location>
</feature>
<evidence type="ECO:0000313" key="3">
    <source>
        <dbReference type="Proteomes" id="UP000183809"/>
    </source>
</evidence>
<dbReference type="AlphaFoldDB" id="A0A1J9S5Z7"/>
<reference evidence="2 3" key="1">
    <citation type="submission" date="2016-10" db="EMBL/GenBank/DDBJ databases">
        <title>Proteomics and genomics reveal pathogen-plant mechanisms compatible with a hemibiotrophic lifestyle of Diplodia corticola.</title>
        <authorList>
            <person name="Fernandes I."/>
            <person name="De Jonge R."/>
            <person name="Van De Peer Y."/>
            <person name="Devreese B."/>
            <person name="Alves A."/>
            <person name="Esteves A.C."/>
        </authorList>
    </citation>
    <scope>NUCLEOTIDE SEQUENCE [LARGE SCALE GENOMIC DNA]</scope>
    <source>
        <strain evidence="2 3">CBS 112549</strain>
    </source>
</reference>